<dbReference type="Proteomes" id="UP000622610">
    <property type="component" value="Unassembled WGS sequence"/>
</dbReference>
<dbReference type="Pfam" id="PF11311">
    <property type="entry name" value="DUF3114"/>
    <property type="match status" value="1"/>
</dbReference>
<reference evidence="1" key="2">
    <citation type="submission" date="2020-09" db="EMBL/GenBank/DDBJ databases">
        <authorList>
            <person name="Sun Q."/>
            <person name="Sedlacek I."/>
        </authorList>
    </citation>
    <scope>NUCLEOTIDE SEQUENCE</scope>
    <source>
        <strain evidence="1">CCM 8433</strain>
    </source>
</reference>
<comment type="caution">
    <text evidence="1">The sequence shown here is derived from an EMBL/GenBank/DDBJ whole genome shotgun (WGS) entry which is preliminary data.</text>
</comment>
<organism evidence="1 2">
    <name type="scientific">Enterococcus alcedinis</name>
    <dbReference type="NCBI Taxonomy" id="1274384"/>
    <lineage>
        <taxon>Bacteria</taxon>
        <taxon>Bacillati</taxon>
        <taxon>Bacillota</taxon>
        <taxon>Bacilli</taxon>
        <taxon>Lactobacillales</taxon>
        <taxon>Enterococcaceae</taxon>
        <taxon>Enterococcus</taxon>
    </lineage>
</organism>
<dbReference type="AlphaFoldDB" id="A0A917JGI0"/>
<dbReference type="InterPro" id="IPR021462">
    <property type="entry name" value="DUF3114"/>
</dbReference>
<evidence type="ECO:0000313" key="1">
    <source>
        <dbReference type="EMBL" id="GGI66820.1"/>
    </source>
</evidence>
<keyword evidence="2" id="KW-1185">Reference proteome</keyword>
<proteinExistence type="predicted"/>
<dbReference type="EMBL" id="BMDT01000020">
    <property type="protein sequence ID" value="GGI66820.1"/>
    <property type="molecule type" value="Genomic_DNA"/>
</dbReference>
<sequence>MKNQTKQMREVKKNFIKAIEASNQLIQLVEKSSFRQNHHIQSRCMYRAIGRAQMLHIEALQKAYQAYLKEHRCLFFTEVKYLKETRELIRRYLSDAVELEELLKVGIKIVEIDKETDFTKADWIWLCKINQLWSIRELVTNYQIEQPKAMTTPVFERYVEELIIHEKMLRIEEGWDKQAILGYFQQINTYLKNTETTKRILEQLSILKVETKRVGSRLYTKLFNESNYTDREKIILVMKHLQASIDSNGMLQLKGPYQLDSEMPPHRSFLESFAKSVTKAYPSGFLPGNNPETSKQTLKIIHQFRMYLDLQNIRYIRTHYAGATDLDKLLAYGQEQPLIFSKSSRLHNRYSAKYPFKGQENDKITTKNGLSEFIVNVRTGKFVTQWDVLHEKNGEIGIFSEDYHPNTLEGKKIVEGESFNYSNHPKQHQIFDVVPARASSGLEHHLKIAAKKYWKSEEWITQGGNYSEKYKKKKEYPIVKEKKKAMFQCSLFARSGDKDCS</sequence>
<reference evidence="1" key="1">
    <citation type="journal article" date="2014" name="Int. J. Syst. Evol. Microbiol.">
        <title>Complete genome sequence of Corynebacterium casei LMG S-19264T (=DSM 44701T), isolated from a smear-ripened cheese.</title>
        <authorList>
            <consortium name="US DOE Joint Genome Institute (JGI-PGF)"/>
            <person name="Walter F."/>
            <person name="Albersmeier A."/>
            <person name="Kalinowski J."/>
            <person name="Ruckert C."/>
        </authorList>
    </citation>
    <scope>NUCLEOTIDE SEQUENCE</scope>
    <source>
        <strain evidence="1">CCM 8433</strain>
    </source>
</reference>
<evidence type="ECO:0008006" key="3">
    <source>
        <dbReference type="Google" id="ProtNLM"/>
    </source>
</evidence>
<gene>
    <name evidence="1" type="ORF">GCM10011482_24740</name>
</gene>
<name>A0A917JGI0_9ENTE</name>
<dbReference type="RefSeq" id="WP_188368641.1">
    <property type="nucleotide sequence ID" value="NZ_BMDT01000020.1"/>
</dbReference>
<protein>
    <recommendedName>
        <fullName evidence="3">LXG domain-containing protein</fullName>
    </recommendedName>
</protein>
<evidence type="ECO:0000313" key="2">
    <source>
        <dbReference type="Proteomes" id="UP000622610"/>
    </source>
</evidence>
<accession>A0A917JGI0</accession>